<name>A0A1H1Z6W6_9MICC</name>
<keyword evidence="2" id="KW-0812">Transmembrane</keyword>
<evidence type="ECO:0000256" key="1">
    <source>
        <dbReference type="SAM" id="MobiDB-lite"/>
    </source>
</evidence>
<sequence>MPWWFWILLWVALVAVSLLFYFVLGVRLFRKFMATVKDLGAAGDKLGHIGPLPGVDPHDHQAGMGRPAAGSAIFASPADMRHDYEASKSSRREERRLRRVQRKKDRGQPQALTDLDFT</sequence>
<reference evidence="4" key="1">
    <citation type="submission" date="2016-10" db="EMBL/GenBank/DDBJ databases">
        <authorList>
            <person name="Varghese N."/>
            <person name="Submissions S."/>
        </authorList>
    </citation>
    <scope>NUCLEOTIDE SEQUENCE [LARGE SCALE GENOMIC DNA]</scope>
    <source>
        <strain evidence="4">IMMIB L-1606</strain>
    </source>
</reference>
<keyword evidence="2" id="KW-1133">Transmembrane helix</keyword>
<dbReference type="AlphaFoldDB" id="A0A1H1Z6W6"/>
<feature type="region of interest" description="Disordered" evidence="1">
    <location>
        <begin position="74"/>
        <end position="118"/>
    </location>
</feature>
<dbReference type="Proteomes" id="UP000198751">
    <property type="component" value="Chromosome I"/>
</dbReference>
<dbReference type="EMBL" id="LT629779">
    <property type="protein sequence ID" value="SDT29575.1"/>
    <property type="molecule type" value="Genomic_DNA"/>
</dbReference>
<keyword evidence="2" id="KW-0472">Membrane</keyword>
<feature type="transmembrane region" description="Helical" evidence="2">
    <location>
        <begin position="6"/>
        <end position="29"/>
    </location>
</feature>
<organism evidence="3 4">
    <name type="scientific">Pseudarthrobacter equi</name>
    <dbReference type="NCBI Taxonomy" id="728066"/>
    <lineage>
        <taxon>Bacteria</taxon>
        <taxon>Bacillati</taxon>
        <taxon>Actinomycetota</taxon>
        <taxon>Actinomycetes</taxon>
        <taxon>Micrococcales</taxon>
        <taxon>Micrococcaceae</taxon>
        <taxon>Pseudarthrobacter</taxon>
    </lineage>
</organism>
<keyword evidence="4" id="KW-1185">Reference proteome</keyword>
<evidence type="ECO:0000313" key="4">
    <source>
        <dbReference type="Proteomes" id="UP000198751"/>
    </source>
</evidence>
<protein>
    <submittedName>
        <fullName evidence="3">Uncharacterized protein</fullName>
    </submittedName>
</protein>
<proteinExistence type="predicted"/>
<feature type="compositionally biased region" description="Basic and acidic residues" evidence="1">
    <location>
        <begin position="79"/>
        <end position="96"/>
    </location>
</feature>
<dbReference type="RefSeq" id="WP_091720276.1">
    <property type="nucleotide sequence ID" value="NZ_LT629779.1"/>
</dbReference>
<evidence type="ECO:0000256" key="2">
    <source>
        <dbReference type="SAM" id="Phobius"/>
    </source>
</evidence>
<evidence type="ECO:0000313" key="3">
    <source>
        <dbReference type="EMBL" id="SDT29575.1"/>
    </source>
</evidence>
<dbReference type="OrthoDB" id="4955019at2"/>
<accession>A0A1H1Z6W6</accession>
<gene>
    <name evidence="3" type="ORF">SAMN04489743_2326</name>
</gene>